<evidence type="ECO:0000256" key="2">
    <source>
        <dbReference type="SAM" id="SignalP"/>
    </source>
</evidence>
<evidence type="ECO:0000313" key="3">
    <source>
        <dbReference type="EMBL" id="PWN32558.1"/>
    </source>
</evidence>
<gene>
    <name evidence="3" type="ORF">FA14DRAFT_161941</name>
</gene>
<dbReference type="EMBL" id="KZ819605">
    <property type="protein sequence ID" value="PWN32558.1"/>
    <property type="molecule type" value="Genomic_DNA"/>
</dbReference>
<dbReference type="RefSeq" id="XP_025352860.1">
    <property type="nucleotide sequence ID" value="XM_025499356.1"/>
</dbReference>
<keyword evidence="2" id="KW-0732">Signal</keyword>
<organism evidence="3 4">
    <name type="scientific">Meira miltonrushii</name>
    <dbReference type="NCBI Taxonomy" id="1280837"/>
    <lineage>
        <taxon>Eukaryota</taxon>
        <taxon>Fungi</taxon>
        <taxon>Dikarya</taxon>
        <taxon>Basidiomycota</taxon>
        <taxon>Ustilaginomycotina</taxon>
        <taxon>Exobasidiomycetes</taxon>
        <taxon>Exobasidiales</taxon>
        <taxon>Brachybasidiaceae</taxon>
        <taxon>Meira</taxon>
    </lineage>
</organism>
<keyword evidence="4" id="KW-1185">Reference proteome</keyword>
<accession>A0A316V6B1</accession>
<name>A0A316V6B1_9BASI</name>
<sequence length="52" mass="5619">MHFKAITLLLVFMTISSVFAAPMGKESESESVKRGKFSSEGGYCPGGHQHCV</sequence>
<feature type="chain" id="PRO_5016384598" evidence="2">
    <location>
        <begin position="21"/>
        <end position="52"/>
    </location>
</feature>
<evidence type="ECO:0000313" key="4">
    <source>
        <dbReference type="Proteomes" id="UP000245771"/>
    </source>
</evidence>
<dbReference type="AlphaFoldDB" id="A0A316V6B1"/>
<dbReference type="GeneID" id="37021137"/>
<dbReference type="Proteomes" id="UP000245771">
    <property type="component" value="Unassembled WGS sequence"/>
</dbReference>
<dbReference type="InParanoid" id="A0A316V6B1"/>
<reference evidence="3 4" key="1">
    <citation type="journal article" date="2018" name="Mol. Biol. Evol.">
        <title>Broad Genomic Sampling Reveals a Smut Pathogenic Ancestry of the Fungal Clade Ustilaginomycotina.</title>
        <authorList>
            <person name="Kijpornyongpan T."/>
            <person name="Mondo S.J."/>
            <person name="Barry K."/>
            <person name="Sandor L."/>
            <person name="Lee J."/>
            <person name="Lipzen A."/>
            <person name="Pangilinan J."/>
            <person name="LaButti K."/>
            <person name="Hainaut M."/>
            <person name="Henrissat B."/>
            <person name="Grigoriev I.V."/>
            <person name="Spatafora J.W."/>
            <person name="Aime M.C."/>
        </authorList>
    </citation>
    <scope>NUCLEOTIDE SEQUENCE [LARGE SCALE GENOMIC DNA]</scope>
    <source>
        <strain evidence="3 4">MCA 3882</strain>
    </source>
</reference>
<protein>
    <submittedName>
        <fullName evidence="3">Uncharacterized protein</fullName>
    </submittedName>
</protein>
<feature type="signal peptide" evidence="2">
    <location>
        <begin position="1"/>
        <end position="20"/>
    </location>
</feature>
<feature type="region of interest" description="Disordered" evidence="1">
    <location>
        <begin position="30"/>
        <end position="52"/>
    </location>
</feature>
<proteinExistence type="predicted"/>
<evidence type="ECO:0000256" key="1">
    <source>
        <dbReference type="SAM" id="MobiDB-lite"/>
    </source>
</evidence>